<evidence type="ECO:0000313" key="2">
    <source>
        <dbReference type="EMBL" id="OGZ34309.1"/>
    </source>
</evidence>
<feature type="transmembrane region" description="Helical" evidence="1">
    <location>
        <begin position="54"/>
        <end position="72"/>
    </location>
</feature>
<dbReference type="AlphaFoldDB" id="A0A1G2F8A9"/>
<dbReference type="Gene3D" id="1.25.40.10">
    <property type="entry name" value="Tetratricopeptide repeat domain"/>
    <property type="match status" value="1"/>
</dbReference>
<evidence type="ECO:0000256" key="1">
    <source>
        <dbReference type="SAM" id="Phobius"/>
    </source>
</evidence>
<protein>
    <submittedName>
        <fullName evidence="2">Uncharacterized protein</fullName>
    </submittedName>
</protein>
<proteinExistence type="predicted"/>
<comment type="caution">
    <text evidence="2">The sequence shown here is derived from an EMBL/GenBank/DDBJ whole genome shotgun (WGS) entry which is preliminary data.</text>
</comment>
<evidence type="ECO:0000313" key="3">
    <source>
        <dbReference type="Proteomes" id="UP000179099"/>
    </source>
</evidence>
<accession>A0A1G2F8A9</accession>
<reference evidence="2 3" key="1">
    <citation type="journal article" date="2016" name="Nat. Commun.">
        <title>Thousands of microbial genomes shed light on interconnected biogeochemical processes in an aquifer system.</title>
        <authorList>
            <person name="Anantharaman K."/>
            <person name="Brown C.T."/>
            <person name="Hug L.A."/>
            <person name="Sharon I."/>
            <person name="Castelle C.J."/>
            <person name="Probst A.J."/>
            <person name="Thomas B.C."/>
            <person name="Singh A."/>
            <person name="Wilkins M.J."/>
            <person name="Karaoz U."/>
            <person name="Brodie E.L."/>
            <person name="Williams K.H."/>
            <person name="Hubbard S.S."/>
            <person name="Banfield J.F."/>
        </authorList>
    </citation>
    <scope>NUCLEOTIDE SEQUENCE [LARGE SCALE GENOMIC DNA]</scope>
</reference>
<dbReference type="InterPro" id="IPR011990">
    <property type="entry name" value="TPR-like_helical_dom_sf"/>
</dbReference>
<dbReference type="Proteomes" id="UP000179099">
    <property type="component" value="Unassembled WGS sequence"/>
</dbReference>
<sequence length="449" mass="51842">MEDSWFIKKIYDLATHHFHKWYGLVSALLLLVVVSLLVYRLIPTGEVPFIKYGIGVIILGAVTLLGWAFHVWKYPKRSRTRLGVAISIQVEDLEVYKFLQKDFLVPFKNKITELNLPFDFLVLKNHHAEKVETLEDARKVLKKTRAHFCIWGSIKKRKNAPAGEKYLFSLRGIVVHKPIQEVQKVLLRKEFDALLPNTLVFEEHLQFEIFEFRANQAVAALDYITGRAALLSGDFNTAIRLHESLFNAVQSGQQYPISKEALKNLLSLEYDQKASFEFFNPNAGNAYVESVRKSLQYNQYNYGALLKKAIVEFDGGNGDPQTALNTIKEAKQRAPNGAYHWLYSKAFLHFWMEQYNDAIQSCEKLKEKSYGGEEITVQEVTKFNEDLLKKFNKPQLYYWLGFVSVVKSKNISLADRYFQNFIEKANDSMNDLKTRAESYISGIKKEIGY</sequence>
<name>A0A1G2F8A9_9BACT</name>
<gene>
    <name evidence="2" type="ORF">A2Y98_03575</name>
</gene>
<feature type="transmembrane region" description="Helical" evidence="1">
    <location>
        <begin position="21"/>
        <end position="42"/>
    </location>
</feature>
<dbReference type="SUPFAM" id="SSF48452">
    <property type="entry name" value="TPR-like"/>
    <property type="match status" value="1"/>
</dbReference>
<dbReference type="EMBL" id="MHMW01000015">
    <property type="protein sequence ID" value="OGZ34309.1"/>
    <property type="molecule type" value="Genomic_DNA"/>
</dbReference>
<keyword evidence="1" id="KW-1133">Transmembrane helix</keyword>
<dbReference type="STRING" id="1801992.A2Y98_03575"/>
<keyword evidence="1" id="KW-0812">Transmembrane</keyword>
<organism evidence="2 3">
    <name type="scientific">Candidatus Portnoybacteria bacterium RBG_19FT_COMBO_36_7</name>
    <dbReference type="NCBI Taxonomy" id="1801992"/>
    <lineage>
        <taxon>Bacteria</taxon>
        <taxon>Candidatus Portnoyibacteriota</taxon>
    </lineage>
</organism>
<keyword evidence="1" id="KW-0472">Membrane</keyword>